<proteinExistence type="predicted"/>
<evidence type="ECO:0008006" key="2">
    <source>
        <dbReference type="Google" id="ProtNLM"/>
    </source>
</evidence>
<comment type="caution">
    <text evidence="1">The sequence shown here is derived from an EMBL/GenBank/DDBJ whole genome shotgun (WGS) entry which is preliminary data.</text>
</comment>
<sequence length="71" mass="7711">MEQFKVGDKVRERGTKQVMAICGDAGVATNSVTRGAVTSPGKVLCVWQNKSGRKIQRAFVENELELVTDDG</sequence>
<evidence type="ECO:0000313" key="1">
    <source>
        <dbReference type="EMBL" id="MDT0337351.1"/>
    </source>
</evidence>
<dbReference type="EMBL" id="JAVRAA010000005">
    <property type="protein sequence ID" value="MDT0337351.1"/>
    <property type="molecule type" value="Genomic_DNA"/>
</dbReference>
<reference evidence="1" key="1">
    <citation type="submission" date="2023-02" db="EMBL/GenBank/DDBJ databases">
        <title>Description of Herbaspirillum huttiense subsp. nephrolepsisexaltata and Herbaspirillum huttiense subsp. lycopersicon.</title>
        <authorList>
            <person name="Poudel M."/>
            <person name="Sharma A."/>
            <person name="Goss E."/>
            <person name="Tapia J.H."/>
            <person name="Harmon C.M."/>
            <person name="Jones J.B."/>
        </authorList>
    </citation>
    <scope>NUCLEOTIDE SEQUENCE</scope>
    <source>
        <strain evidence="1">NC40101</strain>
    </source>
</reference>
<organism evidence="1">
    <name type="scientific">Herbaspirillum huttiense subsp. nephrolepidis</name>
    <dbReference type="NCBI Taxonomy" id="3075126"/>
    <lineage>
        <taxon>Bacteria</taxon>
        <taxon>Pseudomonadati</taxon>
        <taxon>Pseudomonadota</taxon>
        <taxon>Betaproteobacteria</taxon>
        <taxon>Burkholderiales</taxon>
        <taxon>Oxalobacteraceae</taxon>
        <taxon>Herbaspirillum</taxon>
    </lineage>
</organism>
<protein>
    <recommendedName>
        <fullName evidence="2">DUF2158 domain-containing protein</fullName>
    </recommendedName>
</protein>
<name>A0AAE4K5V2_9BURK</name>
<dbReference type="AlphaFoldDB" id="A0AAE4K5V2"/>
<accession>A0AAE4K5V2</accession>
<dbReference type="RefSeq" id="WP_284076820.1">
    <property type="nucleotide sequence ID" value="NZ_JAVLSM010000007.1"/>
</dbReference>
<gene>
    <name evidence="1" type="ORF">RJN63_10975</name>
</gene>